<dbReference type="InterPro" id="IPR013785">
    <property type="entry name" value="Aldolase_TIM"/>
</dbReference>
<evidence type="ECO:0000256" key="5">
    <source>
        <dbReference type="ARBA" id="ARBA00022977"/>
    </source>
</evidence>
<comment type="catalytic activity">
    <reaction evidence="7 8">
        <text>[ThiS sulfur-carrier protein]-C-terminal-Gly-aminoethanethioate + 2-iminoacetate + 1-deoxy-D-xylulose 5-phosphate = [ThiS sulfur-carrier protein]-C-terminal Gly-Gly + 2-[(2R,5Z)-2-carboxy-4-methylthiazol-5(2H)-ylidene]ethyl phosphate + 2 H2O + H(+)</text>
        <dbReference type="Rhea" id="RHEA:26297"/>
        <dbReference type="Rhea" id="RHEA-COMP:12909"/>
        <dbReference type="Rhea" id="RHEA-COMP:19908"/>
        <dbReference type="ChEBI" id="CHEBI:15377"/>
        <dbReference type="ChEBI" id="CHEBI:15378"/>
        <dbReference type="ChEBI" id="CHEBI:57792"/>
        <dbReference type="ChEBI" id="CHEBI:62899"/>
        <dbReference type="ChEBI" id="CHEBI:77846"/>
        <dbReference type="ChEBI" id="CHEBI:90778"/>
        <dbReference type="ChEBI" id="CHEBI:232372"/>
        <dbReference type="EC" id="2.8.1.10"/>
    </reaction>
</comment>
<comment type="similarity">
    <text evidence="8">Belongs to the ThiG family.</text>
</comment>
<name>A0ABW3T768_9CAUL</name>
<keyword evidence="5 8" id="KW-0784">Thiamine biosynthesis</keyword>
<evidence type="ECO:0000313" key="10">
    <source>
        <dbReference type="EMBL" id="MFD1192772.1"/>
    </source>
</evidence>
<dbReference type="SUPFAM" id="SSF110399">
    <property type="entry name" value="ThiG-like"/>
    <property type="match status" value="1"/>
</dbReference>
<evidence type="ECO:0000313" key="11">
    <source>
        <dbReference type="Proteomes" id="UP001597216"/>
    </source>
</evidence>
<dbReference type="PANTHER" id="PTHR34266:SF2">
    <property type="entry name" value="THIAZOLE SYNTHASE"/>
    <property type="match status" value="1"/>
</dbReference>
<dbReference type="PANTHER" id="PTHR34266">
    <property type="entry name" value="THIAZOLE SYNTHASE"/>
    <property type="match status" value="1"/>
</dbReference>
<dbReference type="InterPro" id="IPR033983">
    <property type="entry name" value="Thiazole_synthase_ThiG"/>
</dbReference>
<comment type="function">
    <text evidence="1 8">Catalyzes the rearrangement of 1-deoxy-D-xylulose 5-phosphate (DXP) to produce the thiazole phosphate moiety of thiamine. Sulfur is provided by the thiocarboxylate moiety of the carrier protein ThiS. In vitro, sulfur can be provided by H(2)S.</text>
</comment>
<evidence type="ECO:0000256" key="1">
    <source>
        <dbReference type="ARBA" id="ARBA00002834"/>
    </source>
</evidence>
<dbReference type="EMBL" id="JBHTLQ010000078">
    <property type="protein sequence ID" value="MFD1192772.1"/>
    <property type="molecule type" value="Genomic_DNA"/>
</dbReference>
<keyword evidence="11" id="KW-1185">Reference proteome</keyword>
<dbReference type="InterPro" id="IPR008867">
    <property type="entry name" value="ThiG"/>
</dbReference>
<dbReference type="HAMAP" id="MF_00443">
    <property type="entry name" value="ThiG"/>
    <property type="match status" value="1"/>
</dbReference>
<feature type="binding site" evidence="8">
    <location>
        <begin position="195"/>
        <end position="196"/>
    </location>
    <ligand>
        <name>1-deoxy-D-xylulose 5-phosphate</name>
        <dbReference type="ChEBI" id="CHEBI:57792"/>
    </ligand>
</feature>
<dbReference type="Proteomes" id="UP001597216">
    <property type="component" value="Unassembled WGS sequence"/>
</dbReference>
<keyword evidence="6 8" id="KW-0704">Schiff base</keyword>
<feature type="active site" description="Schiff-base intermediate with DXP" evidence="8">
    <location>
        <position position="108"/>
    </location>
</feature>
<evidence type="ECO:0000256" key="4">
    <source>
        <dbReference type="ARBA" id="ARBA00022679"/>
    </source>
</evidence>
<reference evidence="11" key="1">
    <citation type="journal article" date="2019" name="Int. J. Syst. Evol. Microbiol.">
        <title>The Global Catalogue of Microorganisms (GCM) 10K type strain sequencing project: providing services to taxonomists for standard genome sequencing and annotation.</title>
        <authorList>
            <consortium name="The Broad Institute Genomics Platform"/>
            <consortium name="The Broad Institute Genome Sequencing Center for Infectious Disease"/>
            <person name="Wu L."/>
            <person name="Ma J."/>
        </authorList>
    </citation>
    <scope>NUCLEOTIDE SEQUENCE [LARGE SCALE GENOMIC DNA]</scope>
    <source>
        <strain evidence="11">CCUG 55074</strain>
    </source>
</reference>
<dbReference type="Gene3D" id="3.20.20.70">
    <property type="entry name" value="Aldolase class I"/>
    <property type="match status" value="1"/>
</dbReference>
<dbReference type="RefSeq" id="WP_374348213.1">
    <property type="nucleotide sequence ID" value="NZ_JBHTLQ010000078.1"/>
</dbReference>
<protein>
    <recommendedName>
        <fullName evidence="3 8">Thiazole synthase</fullName>
        <ecNumber evidence="3 8">2.8.1.10</ecNumber>
    </recommendedName>
</protein>
<dbReference type="Pfam" id="PF05690">
    <property type="entry name" value="ThiG"/>
    <property type="match status" value="1"/>
</dbReference>
<evidence type="ECO:0000256" key="2">
    <source>
        <dbReference type="ARBA" id="ARBA00004948"/>
    </source>
</evidence>
<feature type="binding site" evidence="8">
    <location>
        <begin position="217"/>
        <end position="218"/>
    </location>
    <ligand>
        <name>1-deoxy-D-xylulose 5-phosphate</name>
        <dbReference type="ChEBI" id="CHEBI:57792"/>
    </ligand>
</feature>
<comment type="pathway">
    <text evidence="2 8">Cofactor biosynthesis; thiamine diphosphate biosynthesis.</text>
</comment>
<feature type="binding site" evidence="8">
    <location>
        <position position="169"/>
    </location>
    <ligand>
        <name>1-deoxy-D-xylulose 5-phosphate</name>
        <dbReference type="ChEBI" id="CHEBI:57792"/>
    </ligand>
</feature>
<keyword evidence="8" id="KW-0963">Cytoplasm</keyword>
<evidence type="ECO:0000259" key="9">
    <source>
        <dbReference type="Pfam" id="PF05690"/>
    </source>
</evidence>
<dbReference type="CDD" id="cd04728">
    <property type="entry name" value="ThiG"/>
    <property type="match status" value="1"/>
</dbReference>
<evidence type="ECO:0000256" key="8">
    <source>
        <dbReference type="HAMAP-Rule" id="MF_00443"/>
    </source>
</evidence>
<sequence>MDGAQTTATAQDTWTVAGRTFSSRLIVGTGKYKDYAENAAAAEAAGAEIVTVALRRVNLSDPSQPMLVDYVKPDRFTFLPNTAGCFTGEEAVRTLRLAREAGGWDLVKLEVLSNTKHLLPDMEETLRAMKMLIAEGFQVMVYCSDDPVYAKKLEDAGAAAIMPAAAPIGSGRGIQNALNLALIIEQSSVPVLVDAGVGTASDAAIAMELGCDAVLMNTAIAGAQDPIRMARAMKHAVIAGREAFLAGRMPKRMYAEASSPLSGLI</sequence>
<proteinExistence type="inferred from homology"/>
<evidence type="ECO:0000256" key="6">
    <source>
        <dbReference type="ARBA" id="ARBA00023270"/>
    </source>
</evidence>
<organism evidence="10 11">
    <name type="scientific">Phenylobacterium conjunctum</name>
    <dbReference type="NCBI Taxonomy" id="1298959"/>
    <lineage>
        <taxon>Bacteria</taxon>
        <taxon>Pseudomonadati</taxon>
        <taxon>Pseudomonadota</taxon>
        <taxon>Alphaproteobacteria</taxon>
        <taxon>Caulobacterales</taxon>
        <taxon>Caulobacteraceae</taxon>
        <taxon>Phenylobacterium</taxon>
    </lineage>
</organism>
<comment type="subcellular location">
    <subcellularLocation>
        <location evidence="8">Cytoplasm</location>
    </subcellularLocation>
</comment>
<evidence type="ECO:0000256" key="3">
    <source>
        <dbReference type="ARBA" id="ARBA00011960"/>
    </source>
</evidence>
<accession>A0ABW3T768</accession>
<gene>
    <name evidence="8" type="primary">thiG</name>
    <name evidence="10" type="ORF">ACFQ27_19445</name>
</gene>
<dbReference type="EC" id="2.8.1.10" evidence="3 8"/>
<feature type="domain" description="Thiazole synthase ThiG" evidence="9">
    <location>
        <begin position="16"/>
        <end position="260"/>
    </location>
</feature>
<keyword evidence="4 8" id="KW-0808">Transferase</keyword>
<comment type="caution">
    <text evidence="10">The sequence shown here is derived from an EMBL/GenBank/DDBJ whole genome shotgun (WGS) entry which is preliminary data.</text>
</comment>
<comment type="subunit">
    <text evidence="8">Homotetramer. Forms heterodimers with either ThiH or ThiS.</text>
</comment>
<evidence type="ECO:0000256" key="7">
    <source>
        <dbReference type="ARBA" id="ARBA00049897"/>
    </source>
</evidence>